<reference evidence="1" key="1">
    <citation type="journal article" date="1998" name="FEMS Microbiol. Lett.">
        <title>Cloning, characterization, and expression of the CIP2 gene induced under cadmium stress in Candida sp.</title>
        <authorList>
            <person name="Park K.S."/>
            <person name="Kwon J."/>
            <person name="Choi S.Y."/>
        </authorList>
    </citation>
    <scope>NUCLEOTIDE SEQUENCE</scope>
    <source>
        <strain evidence="1">HN95</strain>
    </source>
</reference>
<proteinExistence type="predicted"/>
<dbReference type="EMBL" id="AJ001180">
    <property type="protein sequence ID" value="CAA04573.1"/>
    <property type="molecule type" value="Genomic_DNA"/>
</dbReference>
<organism evidence="1">
    <name type="scientific">[Candida] sp. HN95</name>
    <dbReference type="NCBI Taxonomy" id="159257"/>
    <lineage>
        <taxon>Eukaryota</taxon>
        <taxon>Fungi</taxon>
        <taxon>Dikarya</taxon>
        <taxon>Ascomycota</taxon>
        <taxon>Saccharomycotina</taxon>
        <taxon>Saccharomycetes</taxon>
        <taxon>Saccharomycetales</taxon>
    </lineage>
</organism>
<evidence type="ECO:0000313" key="1">
    <source>
        <dbReference type="EMBL" id="CAA04573.1"/>
    </source>
</evidence>
<gene>
    <name evidence="1" type="primary">CIP2</name>
</gene>
<protein>
    <submittedName>
        <fullName evidence="1">CIP2 protein</fullName>
    </submittedName>
</protein>
<dbReference type="AlphaFoldDB" id="O42822"/>
<name>O42822_9ASCO</name>
<sequence>MFELLVSPIKSRAVDWDVVHSLYTERKAHEPAREEPQSWDEFVKILALDETVLEATARTTVSRKTFRVHYDDFPWWKHLKNIWGDSSIRIWLEKCYVKVTFSLKYLTGLISYLSGIGLPGQGEACSEFVYYELYNGENWIISIILTTTDDKGTCDTKPSKDDIANIVKEADANLNEKGNAAYCTRLWQGENWQGEVRVAADSP</sequence>
<accession>O42822</accession>